<dbReference type="GO" id="GO:0006508">
    <property type="term" value="P:proteolysis"/>
    <property type="evidence" value="ECO:0007669"/>
    <property type="project" value="UniProtKB-KW"/>
</dbReference>
<feature type="compositionally biased region" description="Low complexity" evidence="9">
    <location>
        <begin position="223"/>
        <end position="243"/>
    </location>
</feature>
<feature type="active site" description="Charge relay system" evidence="6 7">
    <location>
        <position position="353"/>
    </location>
</feature>
<dbReference type="InterPro" id="IPR010259">
    <property type="entry name" value="S8pro/Inhibitor_I9"/>
</dbReference>
<accession>A0AAE8VVM7</accession>
<dbReference type="InterPro" id="IPR045051">
    <property type="entry name" value="SBT"/>
</dbReference>
<evidence type="ECO:0000256" key="4">
    <source>
        <dbReference type="ARBA" id="ARBA00022801"/>
    </source>
</evidence>
<evidence type="ECO:0000256" key="2">
    <source>
        <dbReference type="ARBA" id="ARBA00022670"/>
    </source>
</evidence>
<evidence type="ECO:0000256" key="10">
    <source>
        <dbReference type="SAM" id="SignalP"/>
    </source>
</evidence>
<feature type="compositionally biased region" description="Low complexity" evidence="9">
    <location>
        <begin position="355"/>
        <end position="366"/>
    </location>
</feature>
<feature type="chain" id="PRO_5042020296" evidence="10">
    <location>
        <begin position="35"/>
        <end position="1089"/>
    </location>
</feature>
<dbReference type="InterPro" id="IPR041469">
    <property type="entry name" value="Subtilisin-like_FN3"/>
</dbReference>
<dbReference type="Proteomes" id="UP000318720">
    <property type="component" value="Unassembled WGS sequence"/>
</dbReference>
<dbReference type="PANTHER" id="PTHR10795">
    <property type="entry name" value="PROPROTEIN CONVERTASE SUBTILISIN/KEXIN"/>
    <property type="match status" value="1"/>
</dbReference>
<keyword evidence="2 7" id="KW-0645">Protease</keyword>
<keyword evidence="4 7" id="KW-0378">Hydrolase</keyword>
<dbReference type="Pfam" id="PF00082">
    <property type="entry name" value="Peptidase_S8"/>
    <property type="match status" value="1"/>
</dbReference>
<dbReference type="Gene3D" id="3.50.30.30">
    <property type="match status" value="1"/>
</dbReference>
<feature type="region of interest" description="Disordered" evidence="9">
    <location>
        <begin position="338"/>
        <end position="366"/>
    </location>
</feature>
<feature type="active site" description="Charge relay system" evidence="6 7">
    <location>
        <position position="279"/>
    </location>
</feature>
<dbReference type="Pfam" id="PF05922">
    <property type="entry name" value="Inhibitor_I9"/>
    <property type="match status" value="1"/>
</dbReference>
<dbReference type="Gene3D" id="3.40.50.200">
    <property type="entry name" value="Peptidase S8/S53 domain"/>
    <property type="match status" value="1"/>
</dbReference>
<dbReference type="InterPro" id="IPR036852">
    <property type="entry name" value="Peptidase_S8/S53_dom_sf"/>
</dbReference>
<dbReference type="PROSITE" id="PS51892">
    <property type="entry name" value="SUBTILASE"/>
    <property type="match status" value="1"/>
</dbReference>
<comment type="caution">
    <text evidence="15">The sequence shown here is derived from an EMBL/GenBank/DDBJ whole genome shotgun (WGS) entry which is preliminary data.</text>
</comment>
<evidence type="ECO:0000256" key="9">
    <source>
        <dbReference type="SAM" id="MobiDB-lite"/>
    </source>
</evidence>
<dbReference type="GO" id="GO:0004252">
    <property type="term" value="F:serine-type endopeptidase activity"/>
    <property type="evidence" value="ECO:0007669"/>
    <property type="project" value="UniProtKB-UniRule"/>
</dbReference>
<dbReference type="InterPro" id="IPR023827">
    <property type="entry name" value="Peptidase_S8_Asp-AS"/>
</dbReference>
<keyword evidence="5 7" id="KW-0720">Serine protease</keyword>
<dbReference type="SUPFAM" id="SSF52743">
    <property type="entry name" value="Subtilisin-like"/>
    <property type="match status" value="1"/>
</dbReference>
<evidence type="ECO:0000256" key="1">
    <source>
        <dbReference type="ARBA" id="ARBA00011073"/>
    </source>
</evidence>
<keyword evidence="3 10" id="KW-0732">Signal</keyword>
<gene>
    <name evidence="15" type="ORF">Sipo8835_36780</name>
</gene>
<evidence type="ECO:0000259" key="14">
    <source>
        <dbReference type="Pfam" id="PF17766"/>
    </source>
</evidence>
<feature type="compositionally biased region" description="Pro residues" evidence="9">
    <location>
        <begin position="212"/>
        <end position="222"/>
    </location>
</feature>
<evidence type="ECO:0000256" key="8">
    <source>
        <dbReference type="RuleBase" id="RU003355"/>
    </source>
</evidence>
<dbReference type="EMBL" id="SPAZ01000287">
    <property type="protein sequence ID" value="TQE21956.1"/>
    <property type="molecule type" value="Genomic_DNA"/>
</dbReference>
<evidence type="ECO:0000259" key="12">
    <source>
        <dbReference type="Pfam" id="PF02225"/>
    </source>
</evidence>
<sequence>MTLHHIRPRAAVTLLTPLLAGALTLTAVTAPVFAADTGSAESGASGASGGSGASGSNENFGPGTYVVKLADAPVAAYEGGLPRLKRTASTAGRRLDTDSAAVKDYLEHLDTRRDKVLDAVPGVRPLYRYDYTFNGFAAELTAKQARTLADQPGVVSLTRSTVSHVTSDAPAPDHGPGVGAAGRADAGTGTGAGAGAGSGAGARAGADNRAPQPSPSPAPSPSAPEATSAGSATSTEEAAGTAQLPDLPRMLGLSGKNGLWSKVGGPEHAGEGVIVGIVDTGVDPSNPMLAPLPEPRPDAEAIAKKWKGDCDPGTDPAYKVTCNNKVIGAQWFRKGVAEPTADDVSSPMDRDSHGTHTGTTAAGNHGVKASVPGSNAEGVLSGVSPASRLAYYKACWSTGCWDVDTTAAIDRAVADGVDVINYSIGGDIARPPTKEAMFNAAKAGVFVSASSGNGGPDTVGHTAPWVTTVAASSHDTGYTGSMVLGNGRTFTHRNMNPGVASAPLVDAVDVRKADADREQAAFCAPGTLDPAKTRDKIVVCDRGGDGVFLTTKADEVAAAGGKAFVLAHTPTSGQNFIAYVYRVPMFQVSPEEAKVVKEYAAGAGATAGFTASRSEPVSTRDVTDFSSSGPDHFSDGDLLKPDIAAPGEAVPAGTVPGTEAGFAGTFGFASGTSMAAPHIAGLAALLKQLHPDWSPMEIKSALMTTATTKDGAGDPIGRQQADSATPIDYGAGTPRVTRAADPGLVYDSTSADWTAYLCAIGLPPAAQDGTDACATAAKLDPSDLNYASISVGDLLGTQTVTRKVTNVSARTSTYRAELQTPAGFKAKVTPASLRLAPGESASYTIRFEHTDAAFDTWSFGSLTLSDSYGHKVTSPIALRATRFSAPAEVTVTGEESVKLTPGVGWNGDLTAKASLYTGKKTTGTLTGTDQSRFWESQHTNDAVVKHRVHVPEGAAFTRVAITSADHVPGSDIDLYAFDTAGNHVGRWADIGSDEYADLPPGDYDVYVLQYELPAGTTSQQYTLWTYEVGQGTPAVTPTVTPSTQQVTAGTRPEVTVTWPDAKKGERYVGVVEFGDGETVTGRTPLTVTP</sequence>
<feature type="active site" description="Charge relay system" evidence="6 7">
    <location>
        <position position="673"/>
    </location>
</feature>
<evidence type="ECO:0000259" key="13">
    <source>
        <dbReference type="Pfam" id="PF05922"/>
    </source>
</evidence>
<evidence type="ECO:0000256" key="7">
    <source>
        <dbReference type="PROSITE-ProRule" id="PRU01240"/>
    </source>
</evidence>
<reference evidence="15 16" key="1">
    <citation type="submission" date="2019-03" db="EMBL/GenBank/DDBJ databases">
        <title>Comparative genomic analyses of the sweetpotato soil rot pathogen, Streptomyces ipomoeae.</title>
        <authorList>
            <person name="Ruschel Soares N."/>
            <person name="Badger J.H."/>
            <person name="Huguet-Tapia J.C."/>
            <person name="Clark C.A."/>
            <person name="Pettis G.S."/>
        </authorList>
    </citation>
    <scope>NUCLEOTIDE SEQUENCE [LARGE SCALE GENOMIC DNA]</scope>
    <source>
        <strain evidence="15 16">88-35</strain>
    </source>
</reference>
<evidence type="ECO:0000313" key="16">
    <source>
        <dbReference type="Proteomes" id="UP000318720"/>
    </source>
</evidence>
<feature type="domain" description="Peptidase S8/S53" evidence="11">
    <location>
        <begin position="270"/>
        <end position="710"/>
    </location>
</feature>
<dbReference type="PROSITE" id="PS00136">
    <property type="entry name" value="SUBTILASE_ASP"/>
    <property type="match status" value="1"/>
</dbReference>
<dbReference type="CDD" id="cd02120">
    <property type="entry name" value="PA_subtilisin_like"/>
    <property type="match status" value="1"/>
</dbReference>
<feature type="domain" description="Inhibitor I9" evidence="13">
    <location>
        <begin position="64"/>
        <end position="162"/>
    </location>
</feature>
<feature type="signal peptide" evidence="10">
    <location>
        <begin position="1"/>
        <end position="34"/>
    </location>
</feature>
<dbReference type="InterPro" id="IPR003137">
    <property type="entry name" value="PA_domain"/>
</dbReference>
<evidence type="ECO:0000256" key="6">
    <source>
        <dbReference type="PIRSR" id="PIRSR615500-1"/>
    </source>
</evidence>
<dbReference type="Gene3D" id="3.30.70.80">
    <property type="entry name" value="Peptidase S8 propeptide/proteinase inhibitor I9"/>
    <property type="match status" value="1"/>
</dbReference>
<feature type="domain" description="Subtilisin-like protease fibronectin type-III" evidence="14">
    <location>
        <begin position="783"/>
        <end position="877"/>
    </location>
</feature>
<dbReference type="Gene3D" id="2.60.40.2310">
    <property type="match status" value="1"/>
</dbReference>
<dbReference type="Pfam" id="PF02225">
    <property type="entry name" value="PA"/>
    <property type="match status" value="1"/>
</dbReference>
<evidence type="ECO:0000256" key="5">
    <source>
        <dbReference type="ARBA" id="ARBA00022825"/>
    </source>
</evidence>
<evidence type="ECO:0000259" key="11">
    <source>
        <dbReference type="Pfam" id="PF00082"/>
    </source>
</evidence>
<evidence type="ECO:0000313" key="15">
    <source>
        <dbReference type="EMBL" id="TQE21956.1"/>
    </source>
</evidence>
<feature type="domain" description="PA" evidence="12">
    <location>
        <begin position="501"/>
        <end position="591"/>
    </location>
</feature>
<dbReference type="InterPro" id="IPR000209">
    <property type="entry name" value="Peptidase_S8/S53_dom"/>
</dbReference>
<dbReference type="InterPro" id="IPR023828">
    <property type="entry name" value="Peptidase_S8_Ser-AS"/>
</dbReference>
<feature type="region of interest" description="Disordered" evidence="9">
    <location>
        <begin position="709"/>
        <end position="734"/>
    </location>
</feature>
<feature type="compositionally biased region" description="Gly residues" evidence="9">
    <location>
        <begin position="188"/>
        <end position="202"/>
    </location>
</feature>
<dbReference type="PROSITE" id="PS00138">
    <property type="entry name" value="SUBTILASE_SER"/>
    <property type="match status" value="1"/>
</dbReference>
<evidence type="ECO:0000256" key="3">
    <source>
        <dbReference type="ARBA" id="ARBA00022729"/>
    </source>
</evidence>
<dbReference type="InterPro" id="IPR015500">
    <property type="entry name" value="Peptidase_S8_subtilisin-rel"/>
</dbReference>
<dbReference type="AlphaFoldDB" id="A0AAE8VVM7"/>
<feature type="region of interest" description="Disordered" evidence="9">
    <location>
        <begin position="159"/>
        <end position="249"/>
    </location>
</feature>
<dbReference type="InterPro" id="IPR037045">
    <property type="entry name" value="S8pro/Inhibitor_I9_sf"/>
</dbReference>
<dbReference type="Pfam" id="PF17766">
    <property type="entry name" value="fn3_6"/>
    <property type="match status" value="1"/>
</dbReference>
<proteinExistence type="inferred from homology"/>
<name>A0AAE8VVM7_9ACTN</name>
<dbReference type="RefSeq" id="WP_141585337.1">
    <property type="nucleotide sequence ID" value="NZ_SPAZ01000287.1"/>
</dbReference>
<comment type="similarity">
    <text evidence="1 7 8">Belongs to the peptidase S8 family.</text>
</comment>
<organism evidence="15 16">
    <name type="scientific">Streptomyces ipomoeae</name>
    <dbReference type="NCBI Taxonomy" id="103232"/>
    <lineage>
        <taxon>Bacteria</taxon>
        <taxon>Bacillati</taxon>
        <taxon>Actinomycetota</taxon>
        <taxon>Actinomycetes</taxon>
        <taxon>Kitasatosporales</taxon>
        <taxon>Streptomycetaceae</taxon>
        <taxon>Streptomyces</taxon>
    </lineage>
</organism>
<protein>
    <submittedName>
        <fullName evidence="15">Protease-associated PA domain-containing protein</fullName>
    </submittedName>
</protein>
<dbReference type="PRINTS" id="PR00723">
    <property type="entry name" value="SUBTILISIN"/>
</dbReference>
<feature type="region of interest" description="Disordered" evidence="9">
    <location>
        <begin position="610"/>
        <end position="633"/>
    </location>
</feature>